<protein>
    <recommendedName>
        <fullName evidence="5">Major facilitator superfamily (MFS) profile domain-containing protein</fullName>
    </recommendedName>
</protein>
<dbReference type="KEGG" id="lac:LBA1765"/>
<dbReference type="Pfam" id="PF07690">
    <property type="entry name" value="MFS_1"/>
    <property type="match status" value="1"/>
</dbReference>
<dbReference type="Proteomes" id="UP000006381">
    <property type="component" value="Chromosome"/>
</dbReference>
<dbReference type="PATRIC" id="fig|272621.13.peg.1684"/>
<keyword evidence="4" id="KW-1185">Reference proteome</keyword>
<evidence type="ECO:0000256" key="2">
    <source>
        <dbReference type="SAM" id="Phobius"/>
    </source>
</evidence>
<keyword evidence="2" id="KW-0472">Membrane</keyword>
<dbReference type="OrthoDB" id="1650550at2"/>
<dbReference type="Gene3D" id="1.20.1250.20">
    <property type="entry name" value="MFS general substrate transporter like domains"/>
    <property type="match status" value="1"/>
</dbReference>
<reference evidence="3 4" key="1">
    <citation type="journal article" date="2005" name="Proc. Natl. Acad. Sci. U.S.A.">
        <title>Complete genome sequence of the probiotic lactic acid bacterium Lactobacillus acidophilus NCFM.</title>
        <authorList>
            <person name="Altermann E."/>
            <person name="Russell W.M."/>
            <person name="Azcarate-Peril M.A."/>
            <person name="Barrangou R."/>
            <person name="Buck B.L."/>
            <person name="McAuliffe O."/>
            <person name="Souther N."/>
            <person name="Dobson A."/>
            <person name="Duong T."/>
            <person name="Callanan M."/>
            <person name="Lick S."/>
            <person name="Hamrick A."/>
            <person name="Cano R."/>
            <person name="Klaenhammer T.R."/>
        </authorList>
    </citation>
    <scope>NUCLEOTIDE SEQUENCE [LARGE SCALE GENOMIC DNA]</scope>
    <source>
        <strain evidence="4">ATCC 700396 / NCK56 / N2 / NCFM</strain>
    </source>
</reference>
<dbReference type="SUPFAM" id="SSF103473">
    <property type="entry name" value="MFS general substrate transporter"/>
    <property type="match status" value="1"/>
</dbReference>
<dbReference type="GO" id="GO:0005886">
    <property type="term" value="C:plasma membrane"/>
    <property type="evidence" value="ECO:0007669"/>
    <property type="project" value="UniProtKB-SubCell"/>
</dbReference>
<dbReference type="eggNOG" id="COG2807">
    <property type="taxonomic scope" value="Bacteria"/>
</dbReference>
<evidence type="ECO:0000313" key="4">
    <source>
        <dbReference type="Proteomes" id="UP000006381"/>
    </source>
</evidence>
<dbReference type="InterPro" id="IPR036259">
    <property type="entry name" value="MFS_trans_sf"/>
</dbReference>
<evidence type="ECO:0000256" key="1">
    <source>
        <dbReference type="ARBA" id="ARBA00004651"/>
    </source>
</evidence>
<dbReference type="STRING" id="272621.LBA1765"/>
<dbReference type="InterPro" id="IPR011701">
    <property type="entry name" value="MFS"/>
</dbReference>
<evidence type="ECO:0000313" key="3">
    <source>
        <dbReference type="EMBL" id="AAV43575.1"/>
    </source>
</evidence>
<keyword evidence="2" id="KW-0812">Transmembrane</keyword>
<gene>
    <name evidence="3" type="ordered locus">LBA1765</name>
</gene>
<dbReference type="EMBL" id="CP000033">
    <property type="protein sequence ID" value="AAV43575.1"/>
    <property type="molecule type" value="Genomic_DNA"/>
</dbReference>
<keyword evidence="2" id="KW-1133">Transmembrane helix</keyword>
<dbReference type="BioCyc" id="LACI272621:G1G49-1731-MONOMER"/>
<proteinExistence type="predicted"/>
<dbReference type="GO" id="GO:0022857">
    <property type="term" value="F:transmembrane transporter activity"/>
    <property type="evidence" value="ECO:0007669"/>
    <property type="project" value="InterPro"/>
</dbReference>
<name>Q5FI99_LACAC</name>
<dbReference type="AlphaFoldDB" id="Q5FI99"/>
<comment type="subcellular location">
    <subcellularLocation>
        <location evidence="1">Cell membrane</location>
        <topology evidence="1">Multi-pass membrane protein</topology>
    </subcellularLocation>
</comment>
<accession>Q5FI99</accession>
<organism evidence="4">
    <name type="scientific">Lactobacillus acidophilus (strain ATCC 700396 / NCK56 / N2 / NCFM)</name>
    <dbReference type="NCBI Taxonomy" id="272621"/>
    <lineage>
        <taxon>Bacteria</taxon>
        <taxon>Bacillati</taxon>
        <taxon>Bacillota</taxon>
        <taxon>Bacilli</taxon>
        <taxon>Lactobacillales</taxon>
        <taxon>Lactobacillaceae</taxon>
        <taxon>Lactobacillus</taxon>
    </lineage>
</organism>
<feature type="transmembrane region" description="Helical" evidence="2">
    <location>
        <begin position="55"/>
        <end position="84"/>
    </location>
</feature>
<sequence>MLPGIIGPALPLMEKTFSEIPKVQVELLTTIPNFGEIFGLLLNPWLVRKIGPKRVILLGLGGIAGSLPIFINNFFLIFIFYMALAYKLPSFFI</sequence>
<dbReference type="HOGENOM" id="CLU_2395896_0_0_9"/>
<evidence type="ECO:0008006" key="5">
    <source>
        <dbReference type="Google" id="ProtNLM"/>
    </source>
</evidence>